<dbReference type="InterPro" id="IPR050706">
    <property type="entry name" value="Cyclic-di-GMP_PDE-like"/>
</dbReference>
<feature type="domain" description="EAL" evidence="1">
    <location>
        <begin position="1"/>
        <end position="163"/>
    </location>
</feature>
<dbReference type="InterPro" id="IPR001633">
    <property type="entry name" value="EAL_dom"/>
</dbReference>
<sequence length="163" mass="18281">MSVRNLNEPDLSESLISLLKTWDAESDWLGIEVTESSVMQDPEKSISELDLLMNRGFRFFIDDFGVGYSSLRHLMQWPVDVIKIDHRFTSSCGWERGPAGGRITGSRSASSAANIGITQITTSTSLPSKARDDQFVLTKALSEKYGLKIRRSGLRIWHTTIRS</sequence>
<protein>
    <submittedName>
        <fullName evidence="2">EAL domain-containing protein</fullName>
    </submittedName>
</protein>
<dbReference type="AlphaFoldDB" id="A0A3A3G134"/>
<evidence type="ECO:0000259" key="1">
    <source>
        <dbReference type="PROSITE" id="PS50883"/>
    </source>
</evidence>
<reference evidence="3" key="1">
    <citation type="submission" date="2018-09" db="EMBL/GenBank/DDBJ databases">
        <authorList>
            <person name="Zhu H."/>
        </authorList>
    </citation>
    <scope>NUCLEOTIDE SEQUENCE [LARGE SCALE GENOMIC DNA]</scope>
    <source>
        <strain evidence="3">K1R23-30</strain>
    </source>
</reference>
<keyword evidence="3" id="KW-1185">Reference proteome</keyword>
<dbReference type="CDD" id="cd01948">
    <property type="entry name" value="EAL"/>
    <property type="match status" value="1"/>
</dbReference>
<dbReference type="PROSITE" id="PS50883">
    <property type="entry name" value="EAL"/>
    <property type="match status" value="1"/>
</dbReference>
<name>A0A3A3G134_9BURK</name>
<dbReference type="InterPro" id="IPR035919">
    <property type="entry name" value="EAL_sf"/>
</dbReference>
<dbReference type="Proteomes" id="UP000265955">
    <property type="component" value="Unassembled WGS sequence"/>
</dbReference>
<dbReference type="Pfam" id="PF00563">
    <property type="entry name" value="EAL"/>
    <property type="match status" value="1"/>
</dbReference>
<proteinExistence type="predicted"/>
<dbReference type="RefSeq" id="WP_119770297.1">
    <property type="nucleotide sequence ID" value="NZ_QYUO01000002.1"/>
</dbReference>
<accession>A0A3A3G134</accession>
<dbReference type="GO" id="GO:0071111">
    <property type="term" value="F:cyclic-guanylate-specific phosphodiesterase activity"/>
    <property type="evidence" value="ECO:0007669"/>
    <property type="project" value="InterPro"/>
</dbReference>
<evidence type="ECO:0000313" key="2">
    <source>
        <dbReference type="EMBL" id="RJF95146.1"/>
    </source>
</evidence>
<dbReference type="OrthoDB" id="9813903at2"/>
<dbReference type="PANTHER" id="PTHR33121:SF70">
    <property type="entry name" value="SIGNALING PROTEIN YKOW"/>
    <property type="match status" value="1"/>
</dbReference>
<evidence type="ECO:0000313" key="3">
    <source>
        <dbReference type="Proteomes" id="UP000265955"/>
    </source>
</evidence>
<dbReference type="SUPFAM" id="SSF141868">
    <property type="entry name" value="EAL domain-like"/>
    <property type="match status" value="1"/>
</dbReference>
<gene>
    <name evidence="2" type="ORF">D3871_16945</name>
</gene>
<comment type="caution">
    <text evidence="2">The sequence shown here is derived from an EMBL/GenBank/DDBJ whole genome shotgun (WGS) entry which is preliminary data.</text>
</comment>
<dbReference type="EMBL" id="QYUO01000002">
    <property type="protein sequence ID" value="RJF95146.1"/>
    <property type="molecule type" value="Genomic_DNA"/>
</dbReference>
<dbReference type="Gene3D" id="3.20.20.450">
    <property type="entry name" value="EAL domain"/>
    <property type="match status" value="1"/>
</dbReference>
<dbReference type="PANTHER" id="PTHR33121">
    <property type="entry name" value="CYCLIC DI-GMP PHOSPHODIESTERASE PDEF"/>
    <property type="match status" value="1"/>
</dbReference>
<organism evidence="2 3">
    <name type="scientific">Noviherbaspirillum saxi</name>
    <dbReference type="NCBI Taxonomy" id="2320863"/>
    <lineage>
        <taxon>Bacteria</taxon>
        <taxon>Pseudomonadati</taxon>
        <taxon>Pseudomonadota</taxon>
        <taxon>Betaproteobacteria</taxon>
        <taxon>Burkholderiales</taxon>
        <taxon>Oxalobacteraceae</taxon>
        <taxon>Noviherbaspirillum</taxon>
    </lineage>
</organism>